<name>A0ABQ1YF42_9BACL</name>
<organism evidence="1 2">
    <name type="scientific">Paenibacillus segetis</name>
    <dbReference type="NCBI Taxonomy" id="1325360"/>
    <lineage>
        <taxon>Bacteria</taxon>
        <taxon>Bacillati</taxon>
        <taxon>Bacillota</taxon>
        <taxon>Bacilli</taxon>
        <taxon>Bacillales</taxon>
        <taxon>Paenibacillaceae</taxon>
        <taxon>Paenibacillus</taxon>
    </lineage>
</organism>
<evidence type="ECO:0000313" key="1">
    <source>
        <dbReference type="EMBL" id="GGH22705.1"/>
    </source>
</evidence>
<evidence type="ECO:0000313" key="2">
    <source>
        <dbReference type="Proteomes" id="UP000659344"/>
    </source>
</evidence>
<accession>A0ABQ1YF42</accession>
<protein>
    <submittedName>
        <fullName evidence="1">Uncharacterized protein</fullName>
    </submittedName>
</protein>
<dbReference type="Proteomes" id="UP000659344">
    <property type="component" value="Unassembled WGS sequence"/>
</dbReference>
<proteinExistence type="predicted"/>
<reference evidence="2" key="1">
    <citation type="journal article" date="2019" name="Int. J. Syst. Evol. Microbiol.">
        <title>The Global Catalogue of Microorganisms (GCM) 10K type strain sequencing project: providing services to taxonomists for standard genome sequencing and annotation.</title>
        <authorList>
            <consortium name="The Broad Institute Genomics Platform"/>
            <consortium name="The Broad Institute Genome Sequencing Center for Infectious Disease"/>
            <person name="Wu L."/>
            <person name="Ma J."/>
        </authorList>
    </citation>
    <scope>NUCLEOTIDE SEQUENCE [LARGE SCALE GENOMIC DNA]</scope>
    <source>
        <strain evidence="2">CGMCC 1.12769</strain>
    </source>
</reference>
<gene>
    <name evidence="1" type="ORF">GCM10008013_21320</name>
</gene>
<dbReference type="EMBL" id="BMFT01000001">
    <property type="protein sequence ID" value="GGH22705.1"/>
    <property type="molecule type" value="Genomic_DNA"/>
</dbReference>
<keyword evidence="2" id="KW-1185">Reference proteome</keyword>
<sequence length="78" mass="9065">MEEYSGTQILYSLRNLHNLRTVVEVDDRLIEFEDSDEENFEAPPIIRDPSIIDVGAEYGVSYIYNDVGNLEKITFHKK</sequence>
<comment type="caution">
    <text evidence="1">The sequence shown here is derived from an EMBL/GenBank/DDBJ whole genome shotgun (WGS) entry which is preliminary data.</text>
</comment>